<dbReference type="AlphaFoldDB" id="A0A4C1ZYC5"/>
<evidence type="ECO:0000313" key="3">
    <source>
        <dbReference type="Proteomes" id="UP000299102"/>
    </source>
</evidence>
<name>A0A4C1ZYC5_EUMVA</name>
<accession>A0A4C1ZYC5</accession>
<dbReference type="Proteomes" id="UP000299102">
    <property type="component" value="Unassembled WGS sequence"/>
</dbReference>
<sequence length="183" mass="20146">MDIVLKRGYRSQLDRDERGWKPKQLTRTSCKSIHIKGVCACAQATCCIAAYLRQPPIKMDLPMSDMPIQPDIGPFGDPVVADEENGFLTMFTMIVIGLTYTSDFMVHRFHTLRVDSEPSSVLHYIYLTRCLLTIIAPGAVVSEKGGRDREGGAAGGAADEVRSRAPEAQHPSSPAFPNEKSSY</sequence>
<organism evidence="2 3">
    <name type="scientific">Eumeta variegata</name>
    <name type="common">Bagworm moth</name>
    <name type="synonym">Eumeta japonica</name>
    <dbReference type="NCBI Taxonomy" id="151549"/>
    <lineage>
        <taxon>Eukaryota</taxon>
        <taxon>Metazoa</taxon>
        <taxon>Ecdysozoa</taxon>
        <taxon>Arthropoda</taxon>
        <taxon>Hexapoda</taxon>
        <taxon>Insecta</taxon>
        <taxon>Pterygota</taxon>
        <taxon>Neoptera</taxon>
        <taxon>Endopterygota</taxon>
        <taxon>Lepidoptera</taxon>
        <taxon>Glossata</taxon>
        <taxon>Ditrysia</taxon>
        <taxon>Tineoidea</taxon>
        <taxon>Psychidae</taxon>
        <taxon>Oiketicinae</taxon>
        <taxon>Eumeta</taxon>
    </lineage>
</organism>
<gene>
    <name evidence="2" type="ORF">EVAR_62734_1</name>
</gene>
<feature type="region of interest" description="Disordered" evidence="1">
    <location>
        <begin position="143"/>
        <end position="183"/>
    </location>
</feature>
<protein>
    <submittedName>
        <fullName evidence="2">Uncharacterized protein</fullName>
    </submittedName>
</protein>
<keyword evidence="3" id="KW-1185">Reference proteome</keyword>
<reference evidence="2 3" key="1">
    <citation type="journal article" date="2019" name="Commun. Biol.">
        <title>The bagworm genome reveals a unique fibroin gene that provides high tensile strength.</title>
        <authorList>
            <person name="Kono N."/>
            <person name="Nakamura H."/>
            <person name="Ohtoshi R."/>
            <person name="Tomita M."/>
            <person name="Numata K."/>
            <person name="Arakawa K."/>
        </authorList>
    </citation>
    <scope>NUCLEOTIDE SEQUENCE [LARGE SCALE GENOMIC DNA]</scope>
</reference>
<evidence type="ECO:0000313" key="2">
    <source>
        <dbReference type="EMBL" id="GBP92728.1"/>
    </source>
</evidence>
<proteinExistence type="predicted"/>
<comment type="caution">
    <text evidence="2">The sequence shown here is derived from an EMBL/GenBank/DDBJ whole genome shotgun (WGS) entry which is preliminary data.</text>
</comment>
<evidence type="ECO:0000256" key="1">
    <source>
        <dbReference type="SAM" id="MobiDB-lite"/>
    </source>
</evidence>
<dbReference type="EMBL" id="BGZK01002303">
    <property type="protein sequence ID" value="GBP92728.1"/>
    <property type="molecule type" value="Genomic_DNA"/>
</dbReference>